<dbReference type="GO" id="GO:0000462">
    <property type="term" value="P:maturation of SSU-rRNA from tricistronic rRNA transcript (SSU-rRNA, 5.8S rRNA, LSU-rRNA)"/>
    <property type="evidence" value="ECO:0007669"/>
    <property type="project" value="TreeGrafter"/>
</dbReference>
<dbReference type="GO" id="GO:0030686">
    <property type="term" value="C:90S preribosome"/>
    <property type="evidence" value="ECO:0007669"/>
    <property type="project" value="TreeGrafter"/>
</dbReference>
<keyword evidence="5 10" id="KW-0690">Ribosome biogenesis</keyword>
<evidence type="ECO:0000313" key="12">
    <source>
        <dbReference type="EMBL" id="KAK3313850.1"/>
    </source>
</evidence>
<dbReference type="InterPro" id="IPR056473">
    <property type="entry name" value="HEAT_Utp10/HEAT1"/>
</dbReference>
<evidence type="ECO:0000313" key="13">
    <source>
        <dbReference type="Proteomes" id="UP001283341"/>
    </source>
</evidence>
<dbReference type="SUPFAM" id="SSF48371">
    <property type="entry name" value="ARM repeat"/>
    <property type="match status" value="1"/>
</dbReference>
<comment type="function">
    <text evidence="9">Involved in nucleolar processing of pre-18S ribosomal RNA. Involved in ribosome biosynthesis.</text>
</comment>
<protein>
    <recommendedName>
        <fullName evidence="4 10">U3 small nucleolar RNA-associated protein 10</fullName>
    </recommendedName>
</protein>
<comment type="subunit">
    <text evidence="3 10">Component of the ribosomal small subunit (SSU) processome.</text>
</comment>
<dbReference type="InterPro" id="IPR011989">
    <property type="entry name" value="ARM-like"/>
</dbReference>
<comment type="similarity">
    <text evidence="2 10">Belongs to the HEATR1/UTP10 family.</text>
</comment>
<keyword evidence="13" id="KW-1185">Reference proteome</keyword>
<dbReference type="GO" id="GO:0030515">
    <property type="term" value="F:snoRNA binding"/>
    <property type="evidence" value="ECO:0007669"/>
    <property type="project" value="TreeGrafter"/>
</dbReference>
<evidence type="ECO:0000256" key="4">
    <source>
        <dbReference type="ARBA" id="ARBA00015399"/>
    </source>
</evidence>
<dbReference type="InterPro" id="IPR016024">
    <property type="entry name" value="ARM-type_fold"/>
</dbReference>
<evidence type="ECO:0000256" key="9">
    <source>
        <dbReference type="ARBA" id="ARBA00025076"/>
    </source>
</evidence>
<dbReference type="Pfam" id="PF08146">
    <property type="entry name" value="BP28CT"/>
    <property type="match status" value="1"/>
</dbReference>
<keyword evidence="10" id="KW-1133">Transmembrane helix</keyword>
<evidence type="ECO:0000259" key="11">
    <source>
        <dbReference type="SMART" id="SM01036"/>
    </source>
</evidence>
<keyword evidence="8 10" id="KW-0687">Ribonucleoprotein</keyword>
<dbReference type="InterPro" id="IPR012954">
    <property type="entry name" value="BP28_C_dom"/>
</dbReference>
<proteinExistence type="inferred from homology"/>
<evidence type="ECO:0000256" key="6">
    <source>
        <dbReference type="ARBA" id="ARBA00022552"/>
    </source>
</evidence>
<dbReference type="Pfam" id="PF23243">
    <property type="entry name" value="HEAT_HEATR1"/>
    <property type="match status" value="1"/>
</dbReference>
<dbReference type="Pfam" id="PF12397">
    <property type="entry name" value="U3snoRNP10"/>
    <property type="match status" value="1"/>
</dbReference>
<reference evidence="12" key="2">
    <citation type="submission" date="2023-06" db="EMBL/GenBank/DDBJ databases">
        <authorList>
            <consortium name="Lawrence Berkeley National Laboratory"/>
            <person name="Haridas S."/>
            <person name="Hensen N."/>
            <person name="Bonometti L."/>
            <person name="Westerberg I."/>
            <person name="Brannstrom I.O."/>
            <person name="Guillou S."/>
            <person name="Cros-Aarteil S."/>
            <person name="Calhoun S."/>
            <person name="Kuo A."/>
            <person name="Mondo S."/>
            <person name="Pangilinan J."/>
            <person name="Riley R."/>
            <person name="Labutti K."/>
            <person name="Andreopoulos B."/>
            <person name="Lipzen A."/>
            <person name="Chen C."/>
            <person name="Yanf M."/>
            <person name="Daum C."/>
            <person name="Ng V."/>
            <person name="Clum A."/>
            <person name="Steindorff A."/>
            <person name="Ohm R."/>
            <person name="Martin F."/>
            <person name="Silar P."/>
            <person name="Natvig D."/>
            <person name="Lalanne C."/>
            <person name="Gautier V."/>
            <person name="Ament-Velasquez S.L."/>
            <person name="Kruys A."/>
            <person name="Hutchinson M.I."/>
            <person name="Powell A.J."/>
            <person name="Barry K."/>
            <person name="Miller A.N."/>
            <person name="Grigoriev I.V."/>
            <person name="Debuchy R."/>
            <person name="Gladieux P."/>
            <person name="Thoren M.H."/>
            <person name="Johannesson H."/>
        </authorList>
    </citation>
    <scope>NUCLEOTIDE SEQUENCE</scope>
    <source>
        <strain evidence="12">CBS 118394</strain>
    </source>
</reference>
<dbReference type="PANTHER" id="PTHR13457:SF1">
    <property type="entry name" value="HEAT REPEAT-CONTAINING PROTEIN 1"/>
    <property type="match status" value="1"/>
</dbReference>
<reference evidence="12" key="1">
    <citation type="journal article" date="2023" name="Mol. Phylogenet. Evol.">
        <title>Genome-scale phylogeny and comparative genomics of the fungal order Sordariales.</title>
        <authorList>
            <person name="Hensen N."/>
            <person name="Bonometti L."/>
            <person name="Westerberg I."/>
            <person name="Brannstrom I.O."/>
            <person name="Guillou S."/>
            <person name="Cros-Aarteil S."/>
            <person name="Calhoun S."/>
            <person name="Haridas S."/>
            <person name="Kuo A."/>
            <person name="Mondo S."/>
            <person name="Pangilinan J."/>
            <person name="Riley R."/>
            <person name="LaButti K."/>
            <person name="Andreopoulos B."/>
            <person name="Lipzen A."/>
            <person name="Chen C."/>
            <person name="Yan M."/>
            <person name="Daum C."/>
            <person name="Ng V."/>
            <person name="Clum A."/>
            <person name="Steindorff A."/>
            <person name="Ohm R.A."/>
            <person name="Martin F."/>
            <person name="Silar P."/>
            <person name="Natvig D.O."/>
            <person name="Lalanne C."/>
            <person name="Gautier V."/>
            <person name="Ament-Velasquez S.L."/>
            <person name="Kruys A."/>
            <person name="Hutchinson M.I."/>
            <person name="Powell A.J."/>
            <person name="Barry K."/>
            <person name="Miller A.N."/>
            <person name="Grigoriev I.V."/>
            <person name="Debuchy R."/>
            <person name="Gladieux P."/>
            <person name="Hiltunen Thoren M."/>
            <person name="Johannesson H."/>
        </authorList>
    </citation>
    <scope>NUCLEOTIDE SEQUENCE</scope>
    <source>
        <strain evidence="12">CBS 118394</strain>
    </source>
</reference>
<feature type="transmembrane region" description="Helical" evidence="10">
    <location>
        <begin position="133"/>
        <end position="155"/>
    </location>
</feature>
<dbReference type="GO" id="GO:0032040">
    <property type="term" value="C:small-subunit processome"/>
    <property type="evidence" value="ECO:0007669"/>
    <property type="project" value="TreeGrafter"/>
</dbReference>
<evidence type="ECO:0000256" key="10">
    <source>
        <dbReference type="RuleBase" id="RU367065"/>
    </source>
</evidence>
<sequence>MASSLAAQLAHIAANSRTSLNSKAIKASHSKSLIFEPRVAAGQTFAEIYTLCIEGFEELCHLDHRFAQFRSTLFNEESQEADRTQMTAEENAQLDRHVDAFLHLCGSRLRLMPAIKSIEWLIRRFRIHEFNTAILIATFLPYHTIPAFVTLLSILPKDVPKEYSFLDPYIRSLTAPPRAAIVQQATKRPELLSAISQFTLESCRARQEYPGLISFWGGIMAEAVNGMLDKMRSGRRSIQLQNDHDLLQQIIPVLNESLVMKDVPGLQIASYMIVSILAAKGSLDDAALSAFMDQLVHGWTPETLRPGVVCLCIISQFRSAKQLSGRVTKSLMKVHNIVSTLDEINHEYRVDKLANGFALALVDRLHKKGDVRSLPVVNSLIVGKILQEKQIKVIYKALLVAAHKVDDKVDEDGHIRNELGSTLVGLSQSWGEVGDAIRAAIKEVDFDIEELELRLGTAIRPKLAIEDVSEADAEDDQPQVSKGQDLEASFEKLSKMDRTTSSCLSQEPSSLATGVYSFFLSVAASESNLQRFDEAPVLSRLHAPKDPFYFSFYIQIWCGPFPTLAKVAALERVKARLKEGDCTDQDFQAIIPYCIFALSNPSKKVRRAAADLMVVLGDLFDSTPSRTRHVWGLENLYEKRDVVSSLNFDAAKALIHSVLLPTLEESVLHEDHILTALTSSLESSKASGGVKDAGKKHYISHATRLSIMKFLSGHIIGTPLIAVKLRLLKSLNQIRSISGTSRTDLLLPLLRWWSSLSSGSAQQLATRESVDERLIDAACVDVVVANNHDGLQLLLDLVKDPQCATRPSLIQSIFYRLEKMWPSMKAEVQLSTAQAMLSLSQASAQPAPEQNQISVEAADLLRTVELNTDILVDFLDSLQDQVKLLTQPPAAKRRRVSTSEQNRSIQLQNSPEVKTTVNKTTFILELVQESNPAQHPELLPFLFLTLSDLIHLRTVVGSELGYLQGLVLSSLLAIIPAYKNNKNLTIDASVGHGDILATCIQRSSSPTVINAALLLVASLAKTAPEVVLHSVMPIFTFMGSSVLKQADDYSAHVVNQTIKEVIPPLIDTFRKTRRNLVASTAELLSSFVIAFEHIPSHRKHDLFISLIQNLGPEDFLFAVLAMFVDRYGTTDSIVSFTTQIMSSFSVEIQLQTLIKSLELISDIFKPKPVLSSALLGKTENTDQDPQKLAMKQLTLLPHLLSNRRLKREISQLAEKDDMDSANIRNLYAALLESLLTLASTVKAKKPLYSRCGDALSNLLNLLSITEFIKSVESLLDRPNVTLRQKVLRALELRVDNESNTDPKSRTALLAFLPQLTAVIRESDDMNYKHTAVTCVDKIAEKYGKKDLEAVAAAAATIAGDHCLGQPSQSLRVMTLLCLASLVDVLQDGIVPVLPVAIPKALAYLEESLAGAKPDTELHNAAYSFITALSQHIPYMISGAYLDRLLACSNASAAAGLDDESNSNRSQCLQFLAKLVDAKVLFVAMEHNWPKAVGYGYPALVEYLNILGVALDKHSKAIISKNTTALSAIFLNALDVRRVASSEGQTGEQLESVEINNLEKTINEAALKMIYKLNDAAFRPIFSHLIEWASTGLSKHDIAGKTMRQLSVYGFLNTFFDDLKSIVTGYASYIIDTSVQILQKTNLKEANERELWKRVLATLAKCFGHDQDGFWQAPAHFSAVAPLLVEQFLRAGAGDVDATEALVSAVVELAAAADSKEHHKELNGALLKLLRSDHTAVRLAVVQCQQALTSRLGEEWLQSLPEMLPYISELQDDDDEVVERENRRWIVGIEETLGESLDSMLQ</sequence>
<evidence type="ECO:0000256" key="8">
    <source>
        <dbReference type="ARBA" id="ARBA00023274"/>
    </source>
</evidence>
<keyword evidence="10" id="KW-0812">Transmembrane</keyword>
<dbReference type="Proteomes" id="UP001283341">
    <property type="component" value="Unassembled WGS sequence"/>
</dbReference>
<keyword evidence="10" id="KW-0472">Membrane</keyword>
<dbReference type="SMART" id="SM01036">
    <property type="entry name" value="BP28CT"/>
    <property type="match status" value="1"/>
</dbReference>
<evidence type="ECO:0000256" key="3">
    <source>
        <dbReference type="ARBA" id="ARBA00011399"/>
    </source>
</evidence>
<dbReference type="PANTHER" id="PTHR13457">
    <property type="entry name" value="BAP28"/>
    <property type="match status" value="1"/>
</dbReference>
<dbReference type="InterPro" id="IPR022125">
    <property type="entry name" value="U3snoRNP10_N"/>
</dbReference>
<dbReference type="Gene3D" id="1.25.10.10">
    <property type="entry name" value="Leucine-rich Repeat Variant"/>
    <property type="match status" value="2"/>
</dbReference>
<name>A0AAE0LZZ6_9PEZI</name>
<evidence type="ECO:0000256" key="5">
    <source>
        <dbReference type="ARBA" id="ARBA00022517"/>
    </source>
</evidence>
<dbReference type="GO" id="GO:0045943">
    <property type="term" value="P:positive regulation of transcription by RNA polymerase I"/>
    <property type="evidence" value="ECO:0007669"/>
    <property type="project" value="TreeGrafter"/>
</dbReference>
<evidence type="ECO:0000256" key="2">
    <source>
        <dbReference type="ARBA" id="ARBA00010559"/>
    </source>
</evidence>
<dbReference type="InterPro" id="IPR040191">
    <property type="entry name" value="UTP10"/>
</dbReference>
<keyword evidence="7 10" id="KW-0539">Nucleus</keyword>
<accession>A0AAE0LZZ6</accession>
<organism evidence="12 13">
    <name type="scientific">Apodospora peruviana</name>
    <dbReference type="NCBI Taxonomy" id="516989"/>
    <lineage>
        <taxon>Eukaryota</taxon>
        <taxon>Fungi</taxon>
        <taxon>Dikarya</taxon>
        <taxon>Ascomycota</taxon>
        <taxon>Pezizomycotina</taxon>
        <taxon>Sordariomycetes</taxon>
        <taxon>Sordariomycetidae</taxon>
        <taxon>Sordariales</taxon>
        <taxon>Lasiosphaeriaceae</taxon>
        <taxon>Apodospora</taxon>
    </lineage>
</organism>
<evidence type="ECO:0000256" key="7">
    <source>
        <dbReference type="ARBA" id="ARBA00023242"/>
    </source>
</evidence>
<dbReference type="GO" id="GO:0034455">
    <property type="term" value="C:t-UTP complex"/>
    <property type="evidence" value="ECO:0007669"/>
    <property type="project" value="TreeGrafter"/>
</dbReference>
<gene>
    <name evidence="12" type="ORF">B0H66DRAFT_364045</name>
</gene>
<comment type="caution">
    <text evidence="12">The sequence shown here is derived from an EMBL/GenBank/DDBJ whole genome shotgun (WGS) entry which is preliminary data.</text>
</comment>
<keyword evidence="6 10" id="KW-0698">rRNA processing</keyword>
<feature type="domain" description="BP28 C-terminal" evidence="11">
    <location>
        <begin position="1515"/>
        <end position="1669"/>
    </location>
</feature>
<dbReference type="EMBL" id="JAUEDM010000007">
    <property type="protein sequence ID" value="KAK3313850.1"/>
    <property type="molecule type" value="Genomic_DNA"/>
</dbReference>
<evidence type="ECO:0000256" key="1">
    <source>
        <dbReference type="ARBA" id="ARBA00004604"/>
    </source>
</evidence>
<comment type="subcellular location">
    <subcellularLocation>
        <location evidence="1 10">Nucleus</location>
        <location evidence="1 10">Nucleolus</location>
    </subcellularLocation>
</comment>